<keyword evidence="4" id="KW-1185">Reference proteome</keyword>
<accession>A0A975J116</accession>
<dbReference type="AlphaFoldDB" id="A0A975J116"/>
<evidence type="ECO:0000256" key="2">
    <source>
        <dbReference type="SAM" id="SignalP"/>
    </source>
</evidence>
<evidence type="ECO:0000256" key="1">
    <source>
        <dbReference type="SAM" id="MobiDB-lite"/>
    </source>
</evidence>
<feature type="signal peptide" evidence="2">
    <location>
        <begin position="1"/>
        <end position="21"/>
    </location>
</feature>
<dbReference type="Proteomes" id="UP000676169">
    <property type="component" value="Chromosome"/>
</dbReference>
<feature type="compositionally biased region" description="Polar residues" evidence="1">
    <location>
        <begin position="25"/>
        <end position="35"/>
    </location>
</feature>
<dbReference type="RefSeq" id="WP_211632551.1">
    <property type="nucleotide sequence ID" value="NZ_CP073100.1"/>
</dbReference>
<evidence type="ECO:0008006" key="5">
    <source>
        <dbReference type="Google" id="ProtNLM"/>
    </source>
</evidence>
<sequence>MKPKFVTTAAVVVIGAGAFLAGRSSVSTSKDSTAASEEVKSLTGPRSGSSGGVDSGGIRSTDRTTGKNGGRTSADANRPATKEARLAKLESIMRGEDPLARNRALIDYLDQLDPSELKDAVDRFRSLGITESRFGEYSMMLTAWAKADPTGALAYAKENTRGGYATNAILSAWATNDPDAAIAWAKANHTGDDANPYMAGIIRGIASTDPTRATGLMAEMPYGAERGEALVGVLPHILSQGTDATREWVASIQDERLRNGAMERVADQLAKTDPKGTADWLLANPGEASSRNMDDVISTWMEKDSKAATAYYQALPAGEARSNALRGIVNTMAEDDPQAALSFMNSHPADVTDRNIQQFVWNSMEKAPELAISQISKLGDPGAQEGMYRRTIDAWMRTDATAAKNYLQTHQLPQNLQGYVQQRLSR</sequence>
<organism evidence="3 4">
    <name type="scientific">Luteolibacter ambystomatis</name>
    <dbReference type="NCBI Taxonomy" id="2824561"/>
    <lineage>
        <taxon>Bacteria</taxon>
        <taxon>Pseudomonadati</taxon>
        <taxon>Verrucomicrobiota</taxon>
        <taxon>Verrucomicrobiia</taxon>
        <taxon>Verrucomicrobiales</taxon>
        <taxon>Verrucomicrobiaceae</taxon>
        <taxon>Luteolibacter</taxon>
    </lineage>
</organism>
<evidence type="ECO:0000313" key="3">
    <source>
        <dbReference type="EMBL" id="QUE52055.1"/>
    </source>
</evidence>
<name>A0A975J116_9BACT</name>
<keyword evidence="2" id="KW-0732">Signal</keyword>
<gene>
    <name evidence="3" type="ORF">KBB96_03995</name>
</gene>
<evidence type="ECO:0000313" key="4">
    <source>
        <dbReference type="Proteomes" id="UP000676169"/>
    </source>
</evidence>
<proteinExistence type="predicted"/>
<dbReference type="EMBL" id="CP073100">
    <property type="protein sequence ID" value="QUE52055.1"/>
    <property type="molecule type" value="Genomic_DNA"/>
</dbReference>
<protein>
    <recommendedName>
        <fullName evidence="5">HEAT repeat domain-containing protein</fullName>
    </recommendedName>
</protein>
<feature type="chain" id="PRO_5037930276" description="HEAT repeat domain-containing protein" evidence="2">
    <location>
        <begin position="22"/>
        <end position="426"/>
    </location>
</feature>
<feature type="region of interest" description="Disordered" evidence="1">
    <location>
        <begin position="25"/>
        <end position="82"/>
    </location>
</feature>
<reference evidence="3" key="1">
    <citation type="submission" date="2021-04" db="EMBL/GenBank/DDBJ databases">
        <title>Luteolibacter sp. 32A isolated from the skin of an Anderson's salamander (Ambystoma andersonii).</title>
        <authorList>
            <person name="Spergser J."/>
            <person name="Busse H.-J."/>
        </authorList>
    </citation>
    <scope>NUCLEOTIDE SEQUENCE</scope>
    <source>
        <strain evidence="3">32A</strain>
    </source>
</reference>
<dbReference type="KEGG" id="lamb:KBB96_03995"/>